<accession>A0A1G7IFB4</accession>
<evidence type="ECO:0000313" key="1">
    <source>
        <dbReference type="EMBL" id="SDF11204.1"/>
    </source>
</evidence>
<organism evidence="1 2">
    <name type="scientific">Chitinophaga filiformis</name>
    <name type="common">Myxococcus filiformis</name>
    <name type="synonym">Flexibacter filiformis</name>
    <dbReference type="NCBI Taxonomy" id="104663"/>
    <lineage>
        <taxon>Bacteria</taxon>
        <taxon>Pseudomonadati</taxon>
        <taxon>Bacteroidota</taxon>
        <taxon>Chitinophagia</taxon>
        <taxon>Chitinophagales</taxon>
        <taxon>Chitinophagaceae</taxon>
        <taxon>Chitinophaga</taxon>
    </lineage>
</organism>
<evidence type="ECO:0000313" key="2">
    <source>
        <dbReference type="Proteomes" id="UP000199045"/>
    </source>
</evidence>
<gene>
    <name evidence="1" type="ORF">SAMN04488121_101826</name>
</gene>
<name>A0A1G7IFB4_CHIFI</name>
<protein>
    <submittedName>
        <fullName evidence="1">Uncharacterized protein</fullName>
    </submittedName>
</protein>
<dbReference type="EMBL" id="FNBN01000001">
    <property type="protein sequence ID" value="SDF11204.1"/>
    <property type="molecule type" value="Genomic_DNA"/>
</dbReference>
<proteinExistence type="predicted"/>
<reference evidence="1 2" key="1">
    <citation type="submission" date="2016-10" db="EMBL/GenBank/DDBJ databases">
        <authorList>
            <person name="de Groot N.N."/>
        </authorList>
    </citation>
    <scope>NUCLEOTIDE SEQUENCE [LARGE SCALE GENOMIC DNA]</scope>
    <source>
        <strain evidence="1 2">DSM 527</strain>
    </source>
</reference>
<dbReference type="AlphaFoldDB" id="A0A1G7IFB4"/>
<sequence length="154" mass="16806">MFWGLGNHSVAPGYHPALRIRFPGVIIIPFSRGYHPTLQTRFPGAITPRYKHVFPGLSPRATNNGTPTGVLLCFVNGICCKCRCRIETNPFPGNGIRVTNVFPGLSPRATNTFSRGYHPALQTMELLPESYYVLLMVLVVNAGAGGIPFRSGCC</sequence>
<dbReference type="Proteomes" id="UP000199045">
    <property type="component" value="Unassembled WGS sequence"/>
</dbReference>